<name>A0ACC0ZME4_9ROSI</name>
<keyword evidence="2" id="KW-1185">Reference proteome</keyword>
<evidence type="ECO:0000313" key="1">
    <source>
        <dbReference type="EMBL" id="KAJ0053324.1"/>
    </source>
</evidence>
<dbReference type="Proteomes" id="UP001163603">
    <property type="component" value="Chromosome 1"/>
</dbReference>
<gene>
    <name evidence="1" type="ORF">Pint_01569</name>
</gene>
<reference evidence="2" key="1">
    <citation type="journal article" date="2023" name="G3 (Bethesda)">
        <title>Genome assembly and association tests identify interacting loci associated with vigor, precocity, and sex in interspecific pistachio rootstocks.</title>
        <authorList>
            <person name="Palmer W."/>
            <person name="Jacygrad E."/>
            <person name="Sagayaradj S."/>
            <person name="Cavanaugh K."/>
            <person name="Han R."/>
            <person name="Bertier L."/>
            <person name="Beede B."/>
            <person name="Kafkas S."/>
            <person name="Golino D."/>
            <person name="Preece J."/>
            <person name="Michelmore R."/>
        </authorList>
    </citation>
    <scope>NUCLEOTIDE SEQUENCE [LARGE SCALE GENOMIC DNA]</scope>
</reference>
<accession>A0ACC0ZME4</accession>
<proteinExistence type="predicted"/>
<evidence type="ECO:0000313" key="2">
    <source>
        <dbReference type="Proteomes" id="UP001163603"/>
    </source>
</evidence>
<comment type="caution">
    <text evidence="1">The sequence shown here is derived from an EMBL/GenBank/DDBJ whole genome shotgun (WGS) entry which is preliminary data.</text>
</comment>
<organism evidence="1 2">
    <name type="scientific">Pistacia integerrima</name>
    <dbReference type="NCBI Taxonomy" id="434235"/>
    <lineage>
        <taxon>Eukaryota</taxon>
        <taxon>Viridiplantae</taxon>
        <taxon>Streptophyta</taxon>
        <taxon>Embryophyta</taxon>
        <taxon>Tracheophyta</taxon>
        <taxon>Spermatophyta</taxon>
        <taxon>Magnoliopsida</taxon>
        <taxon>eudicotyledons</taxon>
        <taxon>Gunneridae</taxon>
        <taxon>Pentapetalae</taxon>
        <taxon>rosids</taxon>
        <taxon>malvids</taxon>
        <taxon>Sapindales</taxon>
        <taxon>Anacardiaceae</taxon>
        <taxon>Pistacia</taxon>
    </lineage>
</organism>
<sequence length="130" mass="14037">MSGFHQGRCSAKSMLVATTFVLLLLLQFRSTGATTFTVGDTSGWTFSFNQSWTNGKKFKACDILVFNYDPSLHNVVVVDENGYNSCSSSPSSKTYATGKDKVKLSKGRNYFICGIPGHCDGGLKIAVDAS</sequence>
<dbReference type="EMBL" id="CM047736">
    <property type="protein sequence ID" value="KAJ0053324.1"/>
    <property type="molecule type" value="Genomic_DNA"/>
</dbReference>
<protein>
    <submittedName>
        <fullName evidence="1">Uncharacterized protein</fullName>
    </submittedName>
</protein>